<dbReference type="PANTHER" id="PTHR45036">
    <property type="entry name" value="METHYLTRANSFERASE LIKE 7B"/>
    <property type="match status" value="1"/>
</dbReference>
<dbReference type="InterPro" id="IPR029063">
    <property type="entry name" value="SAM-dependent_MTases_sf"/>
</dbReference>
<gene>
    <name evidence="1" type="ORF">KFE25_010858</name>
</gene>
<evidence type="ECO:0000313" key="2">
    <source>
        <dbReference type="Proteomes" id="UP000751190"/>
    </source>
</evidence>
<dbReference type="Gene3D" id="3.40.50.150">
    <property type="entry name" value="Vaccinia Virus protein VP39"/>
    <property type="match status" value="1"/>
</dbReference>
<sequence>MGAPSAALVGSACAAGIVVLRLSPTARAWLFAFIWKHAGTSLADGMMRERKEALVRRARLEGRVLDVGSGTGTQLKYVCGAAAPRVRELVCVEPNPFFHARLRAAIRVAEDDAARAGVRVSISLFEGTLAQYAAATGGAAAGSFDAITCLLVLCSVPDVDAALSECAALLRPGKGQLLFLEHVAAEPGWRRAAQSAMQPLWNLCGDGCQLCRDTGAALDRIGERTGRWVRRSSCESARPRAGWARIMPMICGVCEPR</sequence>
<dbReference type="OrthoDB" id="416496at2759"/>
<organism evidence="1 2">
    <name type="scientific">Diacronema lutheri</name>
    <name type="common">Unicellular marine alga</name>
    <name type="synonym">Monochrysis lutheri</name>
    <dbReference type="NCBI Taxonomy" id="2081491"/>
    <lineage>
        <taxon>Eukaryota</taxon>
        <taxon>Haptista</taxon>
        <taxon>Haptophyta</taxon>
        <taxon>Pavlovophyceae</taxon>
        <taxon>Pavlovales</taxon>
        <taxon>Pavlovaceae</taxon>
        <taxon>Diacronema</taxon>
    </lineage>
</organism>
<dbReference type="Proteomes" id="UP000751190">
    <property type="component" value="Unassembled WGS sequence"/>
</dbReference>
<dbReference type="CDD" id="cd02440">
    <property type="entry name" value="AdoMet_MTases"/>
    <property type="match status" value="1"/>
</dbReference>
<dbReference type="SUPFAM" id="SSF53335">
    <property type="entry name" value="S-adenosyl-L-methionine-dependent methyltransferases"/>
    <property type="match status" value="1"/>
</dbReference>
<keyword evidence="2" id="KW-1185">Reference proteome</keyword>
<evidence type="ECO:0000313" key="1">
    <source>
        <dbReference type="EMBL" id="KAG8460803.1"/>
    </source>
</evidence>
<dbReference type="PANTHER" id="PTHR45036:SF1">
    <property type="entry name" value="METHYLTRANSFERASE LIKE 7A"/>
    <property type="match status" value="1"/>
</dbReference>
<comment type="caution">
    <text evidence="1">The sequence shown here is derived from an EMBL/GenBank/DDBJ whole genome shotgun (WGS) entry which is preliminary data.</text>
</comment>
<protein>
    <recommendedName>
        <fullName evidence="3">Methyltransferase type 11 domain-containing protein</fullName>
    </recommendedName>
</protein>
<dbReference type="OMA" id="RIMPMIC"/>
<proteinExistence type="predicted"/>
<accession>A0A8J5X708</accession>
<dbReference type="EMBL" id="JAGTXO010000030">
    <property type="protein sequence ID" value="KAG8460803.1"/>
    <property type="molecule type" value="Genomic_DNA"/>
</dbReference>
<dbReference type="InterPro" id="IPR052356">
    <property type="entry name" value="Thiol_S-MT"/>
</dbReference>
<name>A0A8J5X708_DIALT</name>
<evidence type="ECO:0008006" key="3">
    <source>
        <dbReference type="Google" id="ProtNLM"/>
    </source>
</evidence>
<dbReference type="AlphaFoldDB" id="A0A8J5X708"/>
<dbReference type="Pfam" id="PF13489">
    <property type="entry name" value="Methyltransf_23"/>
    <property type="match status" value="1"/>
</dbReference>
<reference evidence="1" key="1">
    <citation type="submission" date="2021-05" db="EMBL/GenBank/DDBJ databases">
        <title>The genome of the haptophyte Pavlova lutheri (Diacronema luteri, Pavlovales) - a model for lipid biosynthesis in eukaryotic algae.</title>
        <authorList>
            <person name="Hulatt C.J."/>
            <person name="Posewitz M.C."/>
        </authorList>
    </citation>
    <scope>NUCLEOTIDE SEQUENCE</scope>
    <source>
        <strain evidence="1">NIVA-4/92</strain>
    </source>
</reference>